<feature type="binding site" evidence="3">
    <location>
        <begin position="11"/>
        <end position="18"/>
    </location>
    <ligand>
        <name>substrate</name>
    </ligand>
</feature>
<dbReference type="EMBL" id="CP018335">
    <property type="protein sequence ID" value="APM39131.1"/>
    <property type="molecule type" value="Genomic_DNA"/>
</dbReference>
<dbReference type="AlphaFoldDB" id="A0A1L5F7Y2"/>
<feature type="binding site" evidence="3">
    <location>
        <position position="61"/>
    </location>
    <ligand>
        <name>substrate</name>
    </ligand>
</feature>
<dbReference type="PIRSF" id="PIRSF000709">
    <property type="entry name" value="6PFK_2-Ptase"/>
    <property type="match status" value="1"/>
</dbReference>
<dbReference type="RefSeq" id="WP_073538767.1">
    <property type="nucleotide sequence ID" value="NZ_CP018335.1"/>
</dbReference>
<dbReference type="SUPFAM" id="SSF53254">
    <property type="entry name" value="Phosphoglycerate mutase-like"/>
    <property type="match status" value="1"/>
</dbReference>
<dbReference type="CDD" id="cd07067">
    <property type="entry name" value="HP_PGM_like"/>
    <property type="match status" value="1"/>
</dbReference>
<organism evidence="4 5">
    <name type="scientific">Clostridium kluyveri</name>
    <dbReference type="NCBI Taxonomy" id="1534"/>
    <lineage>
        <taxon>Bacteria</taxon>
        <taxon>Bacillati</taxon>
        <taxon>Bacillota</taxon>
        <taxon>Clostridia</taxon>
        <taxon>Eubacteriales</taxon>
        <taxon>Clostridiaceae</taxon>
        <taxon>Clostridium</taxon>
    </lineage>
</organism>
<dbReference type="InterPro" id="IPR051695">
    <property type="entry name" value="Phosphoglycerate_Mutase"/>
</dbReference>
<dbReference type="PROSITE" id="PS00175">
    <property type="entry name" value="PG_MUTASE"/>
    <property type="match status" value="1"/>
</dbReference>
<gene>
    <name evidence="4" type="ORF">BS101_10425</name>
</gene>
<dbReference type="GO" id="GO:0043456">
    <property type="term" value="P:regulation of pentose-phosphate shunt"/>
    <property type="evidence" value="ECO:0007669"/>
    <property type="project" value="TreeGrafter"/>
</dbReference>
<evidence type="ECO:0000313" key="4">
    <source>
        <dbReference type="EMBL" id="APM39131.1"/>
    </source>
</evidence>
<dbReference type="PANTHER" id="PTHR46517:SF1">
    <property type="entry name" value="FRUCTOSE-2,6-BISPHOSPHATASE TIGAR"/>
    <property type="match status" value="1"/>
</dbReference>
<evidence type="ECO:0000256" key="1">
    <source>
        <dbReference type="ARBA" id="ARBA00022801"/>
    </source>
</evidence>
<dbReference type="GO" id="GO:0004331">
    <property type="term" value="F:fructose-2,6-bisphosphate 2-phosphatase activity"/>
    <property type="evidence" value="ECO:0007669"/>
    <property type="project" value="TreeGrafter"/>
</dbReference>
<dbReference type="GO" id="GO:0045820">
    <property type="term" value="P:negative regulation of glycolytic process"/>
    <property type="evidence" value="ECO:0007669"/>
    <property type="project" value="TreeGrafter"/>
</dbReference>
<dbReference type="GO" id="GO:0005829">
    <property type="term" value="C:cytosol"/>
    <property type="evidence" value="ECO:0007669"/>
    <property type="project" value="TreeGrafter"/>
</dbReference>
<dbReference type="InterPro" id="IPR029033">
    <property type="entry name" value="His_PPase_superfam"/>
</dbReference>
<dbReference type="Pfam" id="PF00300">
    <property type="entry name" value="His_Phos_1"/>
    <property type="match status" value="1"/>
</dbReference>
<dbReference type="SMART" id="SM00855">
    <property type="entry name" value="PGAM"/>
    <property type="match status" value="1"/>
</dbReference>
<dbReference type="PANTHER" id="PTHR46517">
    <property type="entry name" value="FRUCTOSE-2,6-BISPHOSPHATASE TIGAR"/>
    <property type="match status" value="1"/>
</dbReference>
<feature type="active site" description="Proton donor/acceptor" evidence="2">
    <location>
        <position position="88"/>
    </location>
</feature>
<feature type="active site" description="Tele-phosphohistidine intermediate" evidence="2">
    <location>
        <position position="12"/>
    </location>
</feature>
<evidence type="ECO:0000313" key="5">
    <source>
        <dbReference type="Proteomes" id="UP000184604"/>
    </source>
</evidence>
<evidence type="ECO:0008006" key="6">
    <source>
        <dbReference type="Google" id="ProtNLM"/>
    </source>
</evidence>
<dbReference type="InterPro" id="IPR001345">
    <property type="entry name" value="PG/BPGM_mutase_AS"/>
</dbReference>
<evidence type="ECO:0000256" key="2">
    <source>
        <dbReference type="PIRSR" id="PIRSR613078-1"/>
    </source>
</evidence>
<keyword evidence="1" id="KW-0378">Hydrolase</keyword>
<sequence length="221" mass="25035">MDRKITFYVTRHGETMYNILNKVQGWSDTPLTPRGIKIARLLGKGLKNIYFVAAYSSDSGRAVETAEIILNESGNKQIKLYRDKRLREWGFGSLEGESNKNFLNIILQEMPDVSIAQLNYNLPQISEVVVRSDTIAWAEDFYTIETRLKSVFKNMADTISPSGGGDVLIVTHAFTIKTLIFIFAKHRLNEVTNIENASITKIVYENGNFQISDINNTQYIG</sequence>
<proteinExistence type="predicted"/>
<evidence type="ECO:0000256" key="3">
    <source>
        <dbReference type="PIRSR" id="PIRSR613078-2"/>
    </source>
</evidence>
<protein>
    <recommendedName>
        <fullName evidence="6">Histidine phosphatase family protein</fullName>
    </recommendedName>
</protein>
<reference evidence="4 5" key="1">
    <citation type="submission" date="2016-12" db="EMBL/GenBank/DDBJ databases">
        <title>Complete genome sequence of Clostridium kluyveri JZZ isolated from the pit mud of a Chinese flavor liquor-making factory.</title>
        <authorList>
            <person name="Wang Y."/>
        </authorList>
    </citation>
    <scope>NUCLEOTIDE SEQUENCE [LARGE SCALE GENOMIC DNA]</scope>
    <source>
        <strain evidence="4 5">JZZ</strain>
    </source>
</reference>
<dbReference type="Proteomes" id="UP000184604">
    <property type="component" value="Chromosome"/>
</dbReference>
<name>A0A1L5F7Y2_CLOKL</name>
<accession>A0A1L5F7Y2</accession>
<dbReference type="Gene3D" id="3.40.50.1240">
    <property type="entry name" value="Phosphoglycerate mutase-like"/>
    <property type="match status" value="1"/>
</dbReference>
<dbReference type="InterPro" id="IPR013078">
    <property type="entry name" value="His_Pase_superF_clade-1"/>
</dbReference>